<dbReference type="eggNOG" id="ENOG502R0R0">
    <property type="taxonomic scope" value="Eukaryota"/>
</dbReference>
<protein>
    <submittedName>
        <fullName evidence="1">Uncharacterized protein</fullName>
    </submittedName>
</protein>
<dbReference type="AlphaFoldDB" id="A0A0W0EXG0"/>
<proteinExistence type="predicted"/>
<dbReference type="Gene3D" id="3.80.10.10">
    <property type="entry name" value="Ribonuclease Inhibitor"/>
    <property type="match status" value="1"/>
</dbReference>
<dbReference type="Gene3D" id="1.20.1280.50">
    <property type="match status" value="1"/>
</dbReference>
<comment type="caution">
    <text evidence="1">The sequence shown here is derived from an EMBL/GenBank/DDBJ whole genome shotgun (WGS) entry which is preliminary data.</text>
</comment>
<evidence type="ECO:0000313" key="2">
    <source>
        <dbReference type="Proteomes" id="UP000054988"/>
    </source>
</evidence>
<organism evidence="1 2">
    <name type="scientific">Moniliophthora roreri</name>
    <name type="common">Frosty pod rot fungus</name>
    <name type="synonym">Monilia roreri</name>
    <dbReference type="NCBI Taxonomy" id="221103"/>
    <lineage>
        <taxon>Eukaryota</taxon>
        <taxon>Fungi</taxon>
        <taxon>Dikarya</taxon>
        <taxon>Basidiomycota</taxon>
        <taxon>Agaricomycotina</taxon>
        <taxon>Agaricomycetes</taxon>
        <taxon>Agaricomycetidae</taxon>
        <taxon>Agaricales</taxon>
        <taxon>Marasmiineae</taxon>
        <taxon>Marasmiaceae</taxon>
        <taxon>Moniliophthora</taxon>
    </lineage>
</organism>
<reference evidence="1 2" key="1">
    <citation type="submission" date="2015-12" db="EMBL/GenBank/DDBJ databases">
        <title>Draft genome sequence of Moniliophthora roreri, the causal agent of frosty pod rot of cacao.</title>
        <authorList>
            <person name="Aime M.C."/>
            <person name="Diaz-Valderrama J.R."/>
            <person name="Kijpornyongpan T."/>
            <person name="Phillips-Mora W."/>
        </authorList>
    </citation>
    <scope>NUCLEOTIDE SEQUENCE [LARGE SCALE GENOMIC DNA]</scope>
    <source>
        <strain evidence="1 2">MCA 2952</strain>
    </source>
</reference>
<gene>
    <name evidence="1" type="ORF">WG66_18610</name>
</gene>
<name>A0A0W0EXG0_MONRR</name>
<accession>A0A0W0EXG0</accession>
<dbReference type="EMBL" id="LATX01002463">
    <property type="protein sequence ID" value="KTB28765.1"/>
    <property type="molecule type" value="Genomic_DNA"/>
</dbReference>
<evidence type="ECO:0000313" key="1">
    <source>
        <dbReference type="EMBL" id="KTB28765.1"/>
    </source>
</evidence>
<dbReference type="Proteomes" id="UP000054988">
    <property type="component" value="Unassembled WGS sequence"/>
</dbReference>
<sequence>MHSQTGNVERTSVDGWDNLLKEIHNSPVHQLPNEILTEICTMCWENACSNPDGNNFSEPRLHIAFILSQVCSRWRSVSCSTPLLWSHVTILFPERKNSASMVRTFVNTCLERSQNKPLHITFDSPTTGDAHIPVLLDAVKHSRRWKTAVLRLGPDDLPNLPNSFPMLEGLVSEGQYFQCNRAWSRIQRRIFLPCIRTLTIIPPDSGLDTHLDLSTLTTLSICSTFHAVFDLVQRCPMLEEADLRIVECEPFNVINLKVVAAYLRSLTAHHYCLRGILRFLTASSLEEFRTHVESAAIPVCVPFPAEEFIRFIRRSQCNITILEISNYTILDSEFTKILATLPMLSHLLFHQARSPVGIGSLSDHFFHEMTLSSHPFLLPQLSHLELGIMHRVNEDLIVEMVRSRVTYSCFRSFVLAHRESVRRETFGVLSMLHGLEFSSKEQS</sequence>
<dbReference type="InterPro" id="IPR032675">
    <property type="entry name" value="LRR_dom_sf"/>
</dbReference>